<reference evidence="1 2" key="1">
    <citation type="submission" date="2016-06" db="EMBL/GenBank/DDBJ databases">
        <title>Complete genome sequences of Bordetella bronchialis and Bordetella flabilis.</title>
        <authorList>
            <person name="LiPuma J.J."/>
            <person name="Spilker T."/>
        </authorList>
    </citation>
    <scope>NUCLEOTIDE SEQUENCE [LARGE SCALE GENOMIC DNA]</scope>
    <source>
        <strain evidence="1 2">AU17976</strain>
    </source>
</reference>
<evidence type="ECO:0000313" key="2">
    <source>
        <dbReference type="Proteomes" id="UP000092213"/>
    </source>
</evidence>
<gene>
    <name evidence="1" type="ORF">BAU08_10510</name>
</gene>
<dbReference type="NCBIfam" id="NF047389">
    <property type="entry name" value="ATPase_Sll1717"/>
    <property type="match status" value="1"/>
</dbReference>
<protein>
    <submittedName>
        <fullName evidence="1">Uncharacterized protein</fullName>
    </submittedName>
</protein>
<dbReference type="InterPro" id="IPR059206">
    <property type="entry name" value="Sll1717-like"/>
</dbReference>
<dbReference type="EMBL" id="CP016171">
    <property type="protein sequence ID" value="ANN71707.1"/>
    <property type="molecule type" value="Genomic_DNA"/>
</dbReference>
<accession>A0A193FVC1</accession>
<dbReference type="RefSeq" id="WP_066669275.1">
    <property type="nucleotide sequence ID" value="NZ_CP016171.1"/>
</dbReference>
<dbReference type="Proteomes" id="UP000092213">
    <property type="component" value="Chromosome"/>
</dbReference>
<dbReference type="STRING" id="463025.BAU08_10510"/>
<organism evidence="1 2">
    <name type="scientific">Bordetella bronchialis</name>
    <dbReference type="NCBI Taxonomy" id="463025"/>
    <lineage>
        <taxon>Bacteria</taxon>
        <taxon>Pseudomonadati</taxon>
        <taxon>Pseudomonadota</taxon>
        <taxon>Betaproteobacteria</taxon>
        <taxon>Burkholderiales</taxon>
        <taxon>Alcaligenaceae</taxon>
        <taxon>Bordetella</taxon>
    </lineage>
</organism>
<sequence>MDAVSGGVDQAFVAYSSRDSHLAQLIALGVSKANRRVGKRIQYAPWEFNDIAGNPLISPILDGIGASKYVVADITYLNPNVVYEIGFAIGKSRRCFLVRHAGTEGDQKIAREVGIFDTLGYDNYVDDEALANSLSAYVDPTPLPLSVSLDRLAPVYVVEPPAKGGIATLMTSRLKKAKYKYRSFNPAEDSRLSATDAMRQVGASAGVLLSLLDGEHDQNLVHDTRTLFVAGLAHGMGKPTLILARANAKIPLDVRDAVKTYSRAEDIVQHIAAFSLEITDHLQQGDPIPLKSLTPLQSLQIGDPTAENEMTTLASYFLATDQFRKALRGEANIVVGRKGAGKTALFIQIRDKIRSDKRNVVVDLKPEGYQLLKLKEDILAHVTQGASHHLVTAFWEYLILLEITYKLLEKDQNTHKFNHEIRDLYLELERTYRTEGYSVEGDFSERLLALSQRIALDYGQRYGNGDGTKLTTDQVTQLVYSHDVKALRAQIVQYLEHKQGVWVLFDNLDKGWSTQGVDAVDAMVLRCLIDAGRKVERDMRKAGHSIHCIVFIRNDVYEHLMRQSADYGKEMRVTLDWTDADMLRELLRLRLAASLPSGSSELTFDQLWPRLCVSHYKGEETSSYIIERSLMRPRNIIKIFAHAKGFAANLSHAKIEETDLEKGIRAYSQDLLVELDHELTDVFPAAKDLLYQFIDAPARMSRAELESFIRGAEIDDDQIGRVIDFLLYYGILGVAVPDDQVHYIFNVNYDLKVLQVRAARASEDVYVMNPAFVPALGIRGSD</sequence>
<proteinExistence type="predicted"/>
<dbReference type="AlphaFoldDB" id="A0A193FVC1"/>
<name>A0A193FVC1_9BORD</name>
<evidence type="ECO:0000313" key="1">
    <source>
        <dbReference type="EMBL" id="ANN71707.1"/>
    </source>
</evidence>